<feature type="region of interest" description="Disordered" evidence="1">
    <location>
        <begin position="301"/>
        <end position="335"/>
    </location>
</feature>
<feature type="region of interest" description="Disordered" evidence="1">
    <location>
        <begin position="162"/>
        <end position="181"/>
    </location>
</feature>
<accession>A0A1E7FPG0</accession>
<dbReference type="PROSITE" id="PS50330">
    <property type="entry name" value="UIM"/>
    <property type="match status" value="1"/>
</dbReference>
<evidence type="ECO:0000313" key="2">
    <source>
        <dbReference type="EMBL" id="OEU19985.1"/>
    </source>
</evidence>
<dbReference type="GO" id="GO:0005737">
    <property type="term" value="C:cytoplasm"/>
    <property type="evidence" value="ECO:0007669"/>
    <property type="project" value="TreeGrafter"/>
</dbReference>
<keyword evidence="3" id="KW-1185">Reference proteome</keyword>
<dbReference type="EMBL" id="KV784355">
    <property type="protein sequence ID" value="OEU19985.1"/>
    <property type="molecule type" value="Genomic_DNA"/>
</dbReference>
<evidence type="ECO:0008006" key="4">
    <source>
        <dbReference type="Google" id="ProtNLM"/>
    </source>
</evidence>
<dbReference type="InParanoid" id="A0A1E7FPG0"/>
<feature type="compositionally biased region" description="Polar residues" evidence="1">
    <location>
        <begin position="301"/>
        <end position="311"/>
    </location>
</feature>
<gene>
    <name evidence="2" type="ORF">FRACYDRAFT_148429</name>
</gene>
<dbReference type="Proteomes" id="UP000095751">
    <property type="component" value="Unassembled WGS sequence"/>
</dbReference>
<dbReference type="OrthoDB" id="156309at2759"/>
<dbReference type="KEGG" id="fcy:FRACYDRAFT_148429"/>
<organism evidence="2 3">
    <name type="scientific">Fragilariopsis cylindrus CCMP1102</name>
    <dbReference type="NCBI Taxonomy" id="635003"/>
    <lineage>
        <taxon>Eukaryota</taxon>
        <taxon>Sar</taxon>
        <taxon>Stramenopiles</taxon>
        <taxon>Ochrophyta</taxon>
        <taxon>Bacillariophyta</taxon>
        <taxon>Bacillariophyceae</taxon>
        <taxon>Bacillariophycidae</taxon>
        <taxon>Bacillariales</taxon>
        <taxon>Bacillariaceae</taxon>
        <taxon>Fragilariopsis</taxon>
    </lineage>
</organism>
<dbReference type="InterPro" id="IPR003903">
    <property type="entry name" value="UIM_dom"/>
</dbReference>
<reference evidence="2 3" key="1">
    <citation type="submission" date="2016-09" db="EMBL/GenBank/DDBJ databases">
        <title>Extensive genetic diversity and differential bi-allelic expression allows diatom success in the polar Southern Ocean.</title>
        <authorList>
            <consortium name="DOE Joint Genome Institute"/>
            <person name="Mock T."/>
            <person name="Otillar R.P."/>
            <person name="Strauss J."/>
            <person name="Dupont C."/>
            <person name="Frickenhaus S."/>
            <person name="Maumus F."/>
            <person name="Mcmullan M."/>
            <person name="Sanges R."/>
            <person name="Schmutz J."/>
            <person name="Toseland A."/>
            <person name="Valas R."/>
            <person name="Veluchamy A."/>
            <person name="Ward B.J."/>
            <person name="Allen A."/>
            <person name="Barry K."/>
            <person name="Falciatore A."/>
            <person name="Ferrante M."/>
            <person name="Fortunato A.E."/>
            <person name="Gloeckner G."/>
            <person name="Gruber A."/>
            <person name="Hipkin R."/>
            <person name="Janech M."/>
            <person name="Kroth P."/>
            <person name="Leese F."/>
            <person name="Lindquist E."/>
            <person name="Lyon B.R."/>
            <person name="Martin J."/>
            <person name="Mayer C."/>
            <person name="Parker M."/>
            <person name="Quesneville H."/>
            <person name="Raymond J."/>
            <person name="Uhlig C."/>
            <person name="Valentin K.U."/>
            <person name="Worden A.Z."/>
            <person name="Armbrust E.V."/>
            <person name="Bowler C."/>
            <person name="Green B."/>
            <person name="Moulton V."/>
            <person name="Van Oosterhout C."/>
            <person name="Grigoriev I."/>
        </authorList>
    </citation>
    <scope>NUCLEOTIDE SEQUENCE [LARGE SCALE GENOMIC DNA]</scope>
    <source>
        <strain evidence="2 3">CCMP1102</strain>
    </source>
</reference>
<sequence length="396" mass="43153">LRPFCRNIGLLGLNRNELDKRCQNSGLYSDCQWDDKAIRRLIADGRIAARMKGYECCGSDNSEECPICFLGYSEKEKQSTCPFCSSDNLSVVVARKNKDKNDLDSIIPGGSSSSSSTVSLSANTSASIASTISGTCSMMAPHTTCTGFGSSLEKDERFKMTRKRSESFASNEGSHMPQKENESIKSIAMTTEERECLEDEMRAQHLHPLVLELEAEAQERRLENDRAYRSSTGRRNTARAQQTVDLLRNHSGDSESTRNWDQLANFFERGDAANSIDDMSALEAAILFSLGEDRSTLSLLTGQMDDTSSGGSTNGREEEDSTAPASGNLNSSRRGRVQLMRSSLGALSAARQRGMGSVTLDTASLMMRGLSEDDQISMAIAASLQDQSANDSNEAS</sequence>
<dbReference type="AlphaFoldDB" id="A0A1E7FPG0"/>
<dbReference type="PANTHER" id="PTHR31315:SF1">
    <property type="entry name" value="PROTEIN SIP5"/>
    <property type="match status" value="1"/>
</dbReference>
<feature type="compositionally biased region" description="Polar residues" evidence="1">
    <location>
        <begin position="323"/>
        <end position="332"/>
    </location>
</feature>
<dbReference type="InterPro" id="IPR039301">
    <property type="entry name" value="Sip5/DA2"/>
</dbReference>
<evidence type="ECO:0000256" key="1">
    <source>
        <dbReference type="SAM" id="MobiDB-lite"/>
    </source>
</evidence>
<proteinExistence type="predicted"/>
<protein>
    <recommendedName>
        <fullName evidence="4">RING-type domain-containing protein</fullName>
    </recommendedName>
</protein>
<feature type="non-terminal residue" evidence="2">
    <location>
        <position position="396"/>
    </location>
</feature>
<name>A0A1E7FPG0_9STRA</name>
<evidence type="ECO:0000313" key="3">
    <source>
        <dbReference type="Proteomes" id="UP000095751"/>
    </source>
</evidence>
<dbReference type="PANTHER" id="PTHR31315">
    <property type="entry name" value="PROTEIN SIP5"/>
    <property type="match status" value="1"/>
</dbReference>
<feature type="non-terminal residue" evidence="2">
    <location>
        <position position="1"/>
    </location>
</feature>